<gene>
    <name evidence="2" type="ORF">PCOR1329_LOCUS40388</name>
</gene>
<comment type="caution">
    <text evidence="2">The sequence shown here is derived from an EMBL/GenBank/DDBJ whole genome shotgun (WGS) entry which is preliminary data.</text>
</comment>
<organism evidence="2 3">
    <name type="scientific">Prorocentrum cordatum</name>
    <dbReference type="NCBI Taxonomy" id="2364126"/>
    <lineage>
        <taxon>Eukaryota</taxon>
        <taxon>Sar</taxon>
        <taxon>Alveolata</taxon>
        <taxon>Dinophyceae</taxon>
        <taxon>Prorocentrales</taxon>
        <taxon>Prorocentraceae</taxon>
        <taxon>Prorocentrum</taxon>
    </lineage>
</organism>
<proteinExistence type="predicted"/>
<dbReference type="EMBL" id="CAUYUJ010014870">
    <property type="protein sequence ID" value="CAK0847074.1"/>
    <property type="molecule type" value="Genomic_DNA"/>
</dbReference>
<keyword evidence="3" id="KW-1185">Reference proteome</keyword>
<evidence type="ECO:0000313" key="3">
    <source>
        <dbReference type="Proteomes" id="UP001189429"/>
    </source>
</evidence>
<accession>A0ABN9TM85</accession>
<evidence type="ECO:0000256" key="1">
    <source>
        <dbReference type="SAM" id="MobiDB-lite"/>
    </source>
</evidence>
<feature type="compositionally biased region" description="Basic residues" evidence="1">
    <location>
        <begin position="98"/>
        <end position="111"/>
    </location>
</feature>
<evidence type="ECO:0008006" key="4">
    <source>
        <dbReference type="Google" id="ProtNLM"/>
    </source>
</evidence>
<feature type="region of interest" description="Disordered" evidence="1">
    <location>
        <begin position="78"/>
        <end position="111"/>
    </location>
</feature>
<dbReference type="Proteomes" id="UP001189429">
    <property type="component" value="Unassembled WGS sequence"/>
</dbReference>
<protein>
    <recommendedName>
        <fullName evidence="4">Ribosome biogenesis protein NOP53</fullName>
    </recommendedName>
</protein>
<name>A0ABN9TM85_9DINO</name>
<feature type="region of interest" description="Disordered" evidence="1">
    <location>
        <begin position="18"/>
        <end position="47"/>
    </location>
</feature>
<evidence type="ECO:0000313" key="2">
    <source>
        <dbReference type="EMBL" id="CAK0847074.1"/>
    </source>
</evidence>
<sequence length="111" mass="12639">MRGREARERCQRRRRTELHEVLPRAEPPTFESECAPAATPPGQMSIASAGPRISAALAGQRASCADLQLRSARRAARKSFVHTLEQGGEGERQEEARRKGKRERRRRRHRT</sequence>
<reference evidence="2" key="1">
    <citation type="submission" date="2023-10" db="EMBL/GenBank/DDBJ databases">
        <authorList>
            <person name="Chen Y."/>
            <person name="Shah S."/>
            <person name="Dougan E. K."/>
            <person name="Thang M."/>
            <person name="Chan C."/>
        </authorList>
    </citation>
    <scope>NUCLEOTIDE SEQUENCE [LARGE SCALE GENOMIC DNA]</scope>
</reference>